<feature type="domain" description="Disease resistance protein winged helix" evidence="12">
    <location>
        <begin position="469"/>
        <end position="539"/>
    </location>
</feature>
<reference evidence="14 15" key="1">
    <citation type="submission" date="2019-12" db="EMBL/GenBank/DDBJ databases">
        <authorList>
            <person name="Alioto T."/>
            <person name="Alioto T."/>
            <person name="Gomez Garrido J."/>
        </authorList>
    </citation>
    <scope>NUCLEOTIDE SEQUENCE [LARGE SCALE GENOMIC DNA]</scope>
</reference>
<evidence type="ECO:0000256" key="1">
    <source>
        <dbReference type="ARBA" id="ARBA00002074"/>
    </source>
</evidence>
<dbReference type="InterPro" id="IPR044974">
    <property type="entry name" value="Disease_R_plants"/>
</dbReference>
<comment type="subcellular location">
    <subcellularLocation>
        <location evidence="2">Cytoplasm</location>
    </subcellularLocation>
</comment>
<evidence type="ECO:0000256" key="3">
    <source>
        <dbReference type="ARBA" id="ARBA00008894"/>
    </source>
</evidence>
<gene>
    <name evidence="14" type="ORF">OLEA9_A046916</name>
</gene>
<dbReference type="Pfam" id="PF00931">
    <property type="entry name" value="NB-ARC"/>
    <property type="match status" value="1"/>
</dbReference>
<dbReference type="Gene3D" id="1.10.8.430">
    <property type="entry name" value="Helical domain of apoptotic protease-activating factors"/>
    <property type="match status" value="1"/>
</dbReference>
<name>A0A8S0S009_OLEEU</name>
<dbReference type="Pfam" id="PF23559">
    <property type="entry name" value="WHD_DRP"/>
    <property type="match status" value="1"/>
</dbReference>
<dbReference type="GO" id="GO:0009626">
    <property type="term" value="P:plant-type hypersensitive response"/>
    <property type="evidence" value="ECO:0007669"/>
    <property type="project" value="UniProtKB-KW"/>
</dbReference>
<dbReference type="InterPro" id="IPR036388">
    <property type="entry name" value="WH-like_DNA-bd_sf"/>
</dbReference>
<sequence>MAYAALLSLTQTLEQILGSRNEIRIFHDEKQIRSFHENLCFLLSFLEDFSPRNTESIKCLEARIRDATYEAEDITELHMSNPILSDSACQGVITCFWEIISALQIMMPVFRNSERRMEFKKHNFKEIYDGLQKIIKEIDSISEEVEKMKAMKDIEGFSADGLTRINDPLSGIEGIEEVVNANDRNDVLDLQPRNSLNATSSKSASTNKKFMVGFEDDLLQIKEELVGQSSRLKFISIVGMGGIGKTTLARNIYNDSSIEYHFYIRAWITVSQEYHVQELLEHLLKSMGDFTEEMIREETDELKTRVYQRLKGYRYLIVMDDLWDDKILDEFRRIFPDDDNGSRVILTSRLSSVTVNVDSSACIHHLGFLSPKQSWSLLCQKAFGNECCPPEIEETGWRIAEKCRGLPLALVVIGGVLYKAEKTRANWEYVAENVKSAVTGNDDDFMEILSWSYDHLPHRLRACFLYMGVFPEDYVIHVSHLIRLWVAEGFLKPNTHKSLEEVAKEYLEELIDRNLIVVRDQNYIGKIKTCSIHDMMRELCMRKAQEEKFLYVANQEFDISSEVVKNQRHLSIHPNGQNAVIYDSTIRSLLYLTDSPLPNSLCFQLLRVLEAGNINLCDFPIEIVKLVNLRYIALSYSGKFEIPASISRLCNLQTLIVFRASYAERLFLPLELLKITRLRHLLFNEAAFLCSDGPQNVNLQTLSGVIDFKLTQEALRTIPNLRTLGISYHCETQTELSFYCLENLVHLRQLESFKCNVISRENVHLPQNLALPSNLKKLTLSGCRISMHNMFLVGNLPNLEVLKLKEVDLESNAWKTEGEFSRLKFLHVEATQFKIWEAEAAHFPSLQCLRLKNCFSLKCIPPEIGEIPTLQQIFLYRCSTSVVKSANSILEEQEDGGNYDLEVHVLSNYYGNIPFPAYYYHKVKVSLGHKYLLRKKSIYINCTVYSTLVFQH</sequence>
<dbReference type="CDD" id="cd14798">
    <property type="entry name" value="RX-CC_like"/>
    <property type="match status" value="1"/>
</dbReference>
<dbReference type="FunFam" id="1.10.10.10:FF:000322">
    <property type="entry name" value="Probable disease resistance protein At1g63360"/>
    <property type="match status" value="1"/>
</dbReference>
<keyword evidence="4" id="KW-0963">Cytoplasm</keyword>
<evidence type="ECO:0000259" key="12">
    <source>
        <dbReference type="Pfam" id="PF23559"/>
    </source>
</evidence>
<evidence type="ECO:0000256" key="6">
    <source>
        <dbReference type="ARBA" id="ARBA00022667"/>
    </source>
</evidence>
<evidence type="ECO:0000256" key="8">
    <source>
        <dbReference type="ARBA" id="ARBA00022741"/>
    </source>
</evidence>
<evidence type="ECO:0000259" key="13">
    <source>
        <dbReference type="Pfam" id="PF23598"/>
    </source>
</evidence>
<dbReference type="FunFam" id="3.40.50.300:FF:001091">
    <property type="entry name" value="Probable disease resistance protein At1g61300"/>
    <property type="match status" value="1"/>
</dbReference>
<evidence type="ECO:0000256" key="10">
    <source>
        <dbReference type="ARBA" id="ARBA00022840"/>
    </source>
</evidence>
<dbReference type="Proteomes" id="UP000594638">
    <property type="component" value="Unassembled WGS sequence"/>
</dbReference>
<dbReference type="Gene3D" id="3.80.10.10">
    <property type="entry name" value="Ribonuclease Inhibitor"/>
    <property type="match status" value="1"/>
</dbReference>
<keyword evidence="5" id="KW-0433">Leucine-rich repeat</keyword>
<dbReference type="InterPro" id="IPR042197">
    <property type="entry name" value="Apaf_helical"/>
</dbReference>
<dbReference type="InterPro" id="IPR055414">
    <property type="entry name" value="LRR_R13L4/SHOC2-like"/>
</dbReference>
<dbReference type="PRINTS" id="PR00364">
    <property type="entry name" value="DISEASERSIST"/>
</dbReference>
<comment type="similarity">
    <text evidence="3">Belongs to the disease resistance NB-LRR family.</text>
</comment>
<dbReference type="PANTHER" id="PTHR23155:SF1152">
    <property type="entry name" value="AAA+ ATPASE DOMAIN-CONTAINING PROTEIN"/>
    <property type="match status" value="1"/>
</dbReference>
<keyword evidence="15" id="KW-1185">Reference proteome</keyword>
<dbReference type="SUPFAM" id="SSF52058">
    <property type="entry name" value="L domain-like"/>
    <property type="match status" value="1"/>
</dbReference>
<dbReference type="Gene3D" id="1.20.5.4130">
    <property type="match status" value="1"/>
</dbReference>
<dbReference type="Gramene" id="OE9A046916T1">
    <property type="protein sequence ID" value="OE9A046916C1"/>
    <property type="gene ID" value="OE9A046916"/>
</dbReference>
<dbReference type="GO" id="GO:0005524">
    <property type="term" value="F:ATP binding"/>
    <property type="evidence" value="ECO:0007669"/>
    <property type="project" value="UniProtKB-KW"/>
</dbReference>
<evidence type="ECO:0000313" key="14">
    <source>
        <dbReference type="EMBL" id="CAA2985726.1"/>
    </source>
</evidence>
<keyword evidence="6" id="KW-0381">Hypersensitive response</keyword>
<dbReference type="Gene3D" id="3.40.50.300">
    <property type="entry name" value="P-loop containing nucleotide triphosphate hydrolases"/>
    <property type="match status" value="1"/>
</dbReference>
<evidence type="ECO:0000256" key="2">
    <source>
        <dbReference type="ARBA" id="ARBA00004496"/>
    </source>
</evidence>
<feature type="domain" description="Disease resistance R13L4/SHOC-2-like LRR" evidence="13">
    <location>
        <begin position="595"/>
        <end position="876"/>
    </location>
</feature>
<dbReference type="InterPro" id="IPR038005">
    <property type="entry name" value="RX-like_CC"/>
</dbReference>
<comment type="caution">
    <text evidence="14">The sequence shown here is derived from an EMBL/GenBank/DDBJ whole genome shotgun (WGS) entry which is preliminary data.</text>
</comment>
<evidence type="ECO:0000256" key="5">
    <source>
        <dbReference type="ARBA" id="ARBA00022614"/>
    </source>
</evidence>
<comment type="function">
    <text evidence="1">Confers resistance to late blight (Phytophthora infestans) races carrying the avirulence gene Avr1. Resistance proteins guard the plant against pathogens that contain an appropriate avirulence protein via an indirect interaction with this avirulence protein. That triggers a defense system including the hypersensitive response, which restricts the pathogen growth.</text>
</comment>
<dbReference type="InterPro" id="IPR002182">
    <property type="entry name" value="NB-ARC"/>
</dbReference>
<dbReference type="InterPro" id="IPR032675">
    <property type="entry name" value="LRR_dom_sf"/>
</dbReference>
<evidence type="ECO:0000256" key="9">
    <source>
        <dbReference type="ARBA" id="ARBA00022821"/>
    </source>
</evidence>
<keyword evidence="8" id="KW-0547">Nucleotide-binding</keyword>
<keyword evidence="7" id="KW-0677">Repeat</keyword>
<protein>
    <submittedName>
        <fullName evidence="14">Late blight resistance homolog R1A-10 isoform X2</fullName>
    </submittedName>
</protein>
<organism evidence="14 15">
    <name type="scientific">Olea europaea subsp. europaea</name>
    <dbReference type="NCBI Taxonomy" id="158383"/>
    <lineage>
        <taxon>Eukaryota</taxon>
        <taxon>Viridiplantae</taxon>
        <taxon>Streptophyta</taxon>
        <taxon>Embryophyta</taxon>
        <taxon>Tracheophyta</taxon>
        <taxon>Spermatophyta</taxon>
        <taxon>Magnoliopsida</taxon>
        <taxon>eudicotyledons</taxon>
        <taxon>Gunneridae</taxon>
        <taxon>Pentapetalae</taxon>
        <taxon>asterids</taxon>
        <taxon>lamiids</taxon>
        <taxon>Lamiales</taxon>
        <taxon>Oleaceae</taxon>
        <taxon>Oleeae</taxon>
        <taxon>Olea</taxon>
    </lineage>
</organism>
<dbReference type="Pfam" id="PF23598">
    <property type="entry name" value="LRR_14"/>
    <property type="match status" value="1"/>
</dbReference>
<keyword evidence="9" id="KW-0611">Plant defense</keyword>
<evidence type="ECO:0000256" key="4">
    <source>
        <dbReference type="ARBA" id="ARBA00022490"/>
    </source>
</evidence>
<feature type="domain" description="NB-ARC" evidence="11">
    <location>
        <begin position="215"/>
        <end position="386"/>
    </location>
</feature>
<dbReference type="GO" id="GO:0043531">
    <property type="term" value="F:ADP binding"/>
    <property type="evidence" value="ECO:0007669"/>
    <property type="project" value="InterPro"/>
</dbReference>
<dbReference type="InterPro" id="IPR058922">
    <property type="entry name" value="WHD_DRP"/>
</dbReference>
<evidence type="ECO:0000259" key="11">
    <source>
        <dbReference type="Pfam" id="PF00931"/>
    </source>
</evidence>
<dbReference type="Gene3D" id="1.10.10.10">
    <property type="entry name" value="Winged helix-like DNA-binding domain superfamily/Winged helix DNA-binding domain"/>
    <property type="match status" value="1"/>
</dbReference>
<dbReference type="EMBL" id="CACTIH010003825">
    <property type="protein sequence ID" value="CAA2985726.1"/>
    <property type="molecule type" value="Genomic_DNA"/>
</dbReference>
<dbReference type="InterPro" id="IPR027417">
    <property type="entry name" value="P-loop_NTPase"/>
</dbReference>
<dbReference type="GO" id="GO:0051607">
    <property type="term" value="P:defense response to virus"/>
    <property type="evidence" value="ECO:0007669"/>
    <property type="project" value="UniProtKB-ARBA"/>
</dbReference>
<dbReference type="AlphaFoldDB" id="A0A8S0S009"/>
<evidence type="ECO:0000256" key="7">
    <source>
        <dbReference type="ARBA" id="ARBA00022737"/>
    </source>
</evidence>
<dbReference type="SUPFAM" id="SSF52540">
    <property type="entry name" value="P-loop containing nucleoside triphosphate hydrolases"/>
    <property type="match status" value="1"/>
</dbReference>
<dbReference type="OrthoDB" id="6161812at2759"/>
<keyword evidence="10" id="KW-0067">ATP-binding</keyword>
<evidence type="ECO:0000313" key="15">
    <source>
        <dbReference type="Proteomes" id="UP000594638"/>
    </source>
</evidence>
<dbReference type="PANTHER" id="PTHR23155">
    <property type="entry name" value="DISEASE RESISTANCE PROTEIN RP"/>
    <property type="match status" value="1"/>
</dbReference>
<dbReference type="GO" id="GO:0005737">
    <property type="term" value="C:cytoplasm"/>
    <property type="evidence" value="ECO:0007669"/>
    <property type="project" value="UniProtKB-SubCell"/>
</dbReference>
<proteinExistence type="inferred from homology"/>
<accession>A0A8S0S009</accession>